<reference evidence="4 5" key="1">
    <citation type="submission" date="2020-08" db="EMBL/GenBank/DDBJ databases">
        <authorList>
            <person name="Koutsovoulos G."/>
            <person name="Danchin GJ E."/>
        </authorList>
    </citation>
    <scope>NUCLEOTIDE SEQUENCE [LARGE SCALE GENOMIC DNA]</scope>
</reference>
<dbReference type="PANTHER" id="PTHR18916">
    <property type="entry name" value="DYNACTIN 1-RELATED MICROTUBULE-BINDING"/>
    <property type="match status" value="1"/>
</dbReference>
<dbReference type="PROSITE" id="PS50245">
    <property type="entry name" value="CAP_GLY_2"/>
    <property type="match status" value="2"/>
</dbReference>
<dbReference type="Gene3D" id="2.30.30.190">
    <property type="entry name" value="CAP Gly-rich-like domain"/>
    <property type="match status" value="2"/>
</dbReference>
<accession>A0A6V7V862</accession>
<proteinExistence type="predicted"/>
<evidence type="ECO:0000259" key="3">
    <source>
        <dbReference type="PROSITE" id="PS50245"/>
    </source>
</evidence>
<feature type="region of interest" description="Disordered" evidence="2">
    <location>
        <begin position="526"/>
        <end position="548"/>
    </location>
</feature>
<feature type="coiled-coil region" evidence="1">
    <location>
        <begin position="719"/>
        <end position="746"/>
    </location>
</feature>
<organism evidence="4 5">
    <name type="scientific">Meloidogyne enterolobii</name>
    <name type="common">Root-knot nematode worm</name>
    <name type="synonym">Meloidogyne mayaguensis</name>
    <dbReference type="NCBI Taxonomy" id="390850"/>
    <lineage>
        <taxon>Eukaryota</taxon>
        <taxon>Metazoa</taxon>
        <taxon>Ecdysozoa</taxon>
        <taxon>Nematoda</taxon>
        <taxon>Chromadorea</taxon>
        <taxon>Rhabditida</taxon>
        <taxon>Tylenchina</taxon>
        <taxon>Tylenchomorpha</taxon>
        <taxon>Tylenchoidea</taxon>
        <taxon>Meloidogynidae</taxon>
        <taxon>Meloidogyninae</taxon>
        <taxon>Meloidogyne</taxon>
    </lineage>
</organism>
<feature type="domain" description="CAP-Gly" evidence="3">
    <location>
        <begin position="174"/>
        <end position="208"/>
    </location>
</feature>
<dbReference type="SUPFAM" id="SSF74924">
    <property type="entry name" value="Cap-Gly domain"/>
    <property type="match status" value="2"/>
</dbReference>
<feature type="region of interest" description="Disordered" evidence="2">
    <location>
        <begin position="258"/>
        <end position="286"/>
    </location>
</feature>
<sequence>MKHAQSKDSLHSIISEATNNENFKLGDQVKMKTGGRAGVVAFVGPTDFQAGIWIGVILERPEGKNNGTVDGRVYFKCQDKFGVFCRPNNLVKLNTQSTIQSPLAQRSQQHRRVPSPTNSIASSFAPSIAASQVGGLRDHSPFAQEYGYDIGDRVNTNDGRCGKIKFLNTINGQVYAGILLDKPVGNSSGEFNSIQYFKCYPKYAVFLPADQVKRATRTESALPPKIAPKQTTASKLRLERRGGLDGYTNAGASSWRGSMESLDSAISPRSPKSPPPKYGGTMKPSSFSKDNEVIAGLKKCLQEKEAHLTKLSNEMEERRCDSERLAQENKSLKLRIGELDFNLQELSRERAELRSSIAANEKKLEDLSFCYTESEVQRGELEHKLNELKNMPTLFEKEEGMYLDIENSRGPSISALIDSQLLLPLDEFNKDDEKTFVEVDVQTENEQQILKKNNQNFGTQTENIFDCKDFGMQVDCVDDMLEKGAKDDIIEGGLTKIFEEIGVQTEEQQIIKEKKQLFENNFTQTEEKKMINSENQTDKKLEKDSANQTDEKLLKDSANQTDKISLQDSAFQTEEEVSRIFKQNCVNSIAQTLATTILNKEESVQTIPVLPPKIQSISSQTEELKQIPVFVHFIESAVQTDFMLPSPVVSRKDSFEANTLNNSTCKTNATPPRNSSFSSTNEVLELNVTQLPFNDIFSTPASSDDKQQLCSPNTLHRKLKEKCQDVDRLEQQNSFLNKIIADQQMAIEQMKKMSIGGNGGEWKNNDRSGSNNIEGCIGGNLIRNHTNKQQQPQRRCRLYCEYCERFDCHPTDECPIEEARRQEKLAHIVFSPNRNKK</sequence>
<feature type="coiled-coil region" evidence="1">
    <location>
        <begin position="294"/>
        <end position="391"/>
    </location>
</feature>
<evidence type="ECO:0000256" key="1">
    <source>
        <dbReference type="SAM" id="Coils"/>
    </source>
</evidence>
<evidence type="ECO:0000256" key="2">
    <source>
        <dbReference type="SAM" id="MobiDB-lite"/>
    </source>
</evidence>
<dbReference type="OrthoDB" id="2130750at2759"/>
<evidence type="ECO:0000313" key="4">
    <source>
        <dbReference type="EMBL" id="CAD2170411.1"/>
    </source>
</evidence>
<dbReference type="InterPro" id="IPR000938">
    <property type="entry name" value="CAP-Gly_domain"/>
</dbReference>
<evidence type="ECO:0000313" key="5">
    <source>
        <dbReference type="Proteomes" id="UP000580250"/>
    </source>
</evidence>
<comment type="caution">
    <text evidence="4">The sequence shown here is derived from an EMBL/GenBank/DDBJ whole genome shotgun (WGS) entry which is preliminary data.</text>
</comment>
<protein>
    <recommendedName>
        <fullName evidence="3">CAP-Gly domain-containing protein</fullName>
    </recommendedName>
</protein>
<dbReference type="EMBL" id="CAJEWN010000168">
    <property type="protein sequence ID" value="CAD2170411.1"/>
    <property type="molecule type" value="Genomic_DNA"/>
</dbReference>
<gene>
    <name evidence="4" type="ORF">MENT_LOCUS21818</name>
</gene>
<dbReference type="SMART" id="SM01052">
    <property type="entry name" value="CAP_GLY"/>
    <property type="match status" value="2"/>
</dbReference>
<keyword evidence="1" id="KW-0175">Coiled coil</keyword>
<dbReference type="InterPro" id="IPR036859">
    <property type="entry name" value="CAP-Gly_dom_sf"/>
</dbReference>
<dbReference type="PROSITE" id="PS00845">
    <property type="entry name" value="CAP_GLY_1"/>
    <property type="match status" value="1"/>
</dbReference>
<dbReference type="Pfam" id="PF01302">
    <property type="entry name" value="CAP_GLY"/>
    <property type="match status" value="2"/>
</dbReference>
<feature type="domain" description="CAP-Gly" evidence="3">
    <location>
        <begin position="44"/>
        <end position="86"/>
    </location>
</feature>
<dbReference type="Proteomes" id="UP000580250">
    <property type="component" value="Unassembled WGS sequence"/>
</dbReference>
<dbReference type="AlphaFoldDB" id="A0A6V7V862"/>
<name>A0A6V7V862_MELEN</name>